<dbReference type="Pfam" id="PF13455">
    <property type="entry name" value="MUG113"/>
    <property type="match status" value="1"/>
</dbReference>
<proteinExistence type="predicted"/>
<accession>A0A1T5GVF0</accession>
<sequence length="301" mass="36118">MVILELLVLRKPALRQYFFRYLQAKMKPAPKKIQDKFEEHLFQFRKEEILELAKSNGNIFSVINGIHKEVYGIYIIDESESNFLFHMFYISKINNELIGYLLELRPLQEFRNQIVSIFSSYLVNIFKKDNQLDFESVFNTFQYSQVTVFEQYGFDVVLLDEEMMKRRGDMMIKYNGKGVVFIPVISTSPENVDNHNFIPINTTKIRNLKEGEHFVYLMYNQLNKYYKIGKTKNKSTLTFREKTLQAEDPNVLTFEVWIVKENYEKKLHKQFENKRLRGEWFNLDYSDLKILKKTMEKFACR</sequence>
<keyword evidence="2" id="KW-1185">Reference proteome</keyword>
<dbReference type="Proteomes" id="UP000191112">
    <property type="component" value="Unassembled WGS sequence"/>
</dbReference>
<gene>
    <name evidence="1" type="ORF">SAMN05660477_03164</name>
</gene>
<dbReference type="EMBL" id="FUYZ01000024">
    <property type="protein sequence ID" value="SKC12377.1"/>
    <property type="molecule type" value="Genomic_DNA"/>
</dbReference>
<reference evidence="1 2" key="1">
    <citation type="submission" date="2017-02" db="EMBL/GenBank/DDBJ databases">
        <authorList>
            <person name="Peterson S.W."/>
        </authorList>
    </citation>
    <scope>NUCLEOTIDE SEQUENCE [LARGE SCALE GENOMIC DNA]</scope>
    <source>
        <strain evidence="1 2">DSM 22323</strain>
    </source>
</reference>
<dbReference type="AlphaFoldDB" id="A0A1T5GVF0"/>
<protein>
    <submittedName>
        <fullName evidence="1">T5orf172 domain-containing protein</fullName>
    </submittedName>
</protein>
<name>A0A1T5GVF0_9FLAO</name>
<organism evidence="1 2">
    <name type="scientific">Soonwooa buanensis</name>
    <dbReference type="NCBI Taxonomy" id="619805"/>
    <lineage>
        <taxon>Bacteria</taxon>
        <taxon>Pseudomonadati</taxon>
        <taxon>Bacteroidota</taxon>
        <taxon>Flavobacteriia</taxon>
        <taxon>Flavobacteriales</taxon>
        <taxon>Weeksellaceae</taxon>
        <taxon>Chryseobacterium group</taxon>
        <taxon>Soonwooa</taxon>
    </lineage>
</organism>
<evidence type="ECO:0000313" key="2">
    <source>
        <dbReference type="Proteomes" id="UP000191112"/>
    </source>
</evidence>
<evidence type="ECO:0000313" key="1">
    <source>
        <dbReference type="EMBL" id="SKC12377.1"/>
    </source>
</evidence>